<dbReference type="InterPro" id="IPR011990">
    <property type="entry name" value="TPR-like_helical_dom_sf"/>
</dbReference>
<proteinExistence type="predicted"/>
<organism evidence="1 2">
    <name type="scientific">Penicillium bovifimosum</name>
    <dbReference type="NCBI Taxonomy" id="126998"/>
    <lineage>
        <taxon>Eukaryota</taxon>
        <taxon>Fungi</taxon>
        <taxon>Dikarya</taxon>
        <taxon>Ascomycota</taxon>
        <taxon>Pezizomycotina</taxon>
        <taxon>Eurotiomycetes</taxon>
        <taxon>Eurotiomycetidae</taxon>
        <taxon>Eurotiales</taxon>
        <taxon>Aspergillaceae</taxon>
        <taxon>Penicillium</taxon>
    </lineage>
</organism>
<dbReference type="SUPFAM" id="SSF48452">
    <property type="entry name" value="TPR-like"/>
    <property type="match status" value="1"/>
</dbReference>
<name>A0A9W9L7C8_9EURO</name>
<dbReference type="Proteomes" id="UP001149079">
    <property type="component" value="Unassembled WGS sequence"/>
</dbReference>
<sequence length="254" mass="29284">MASTDLKQTLTPTLLQEVHELWFKHLNSEELFILPGWAEMGKWFARDEEFDKVCLTNFRPALETIIASGASAADIISAINPSSPMDWLNLIILLDQIPRNCYRGDESKVVFGIFDPLAEEIALQAFAQGIPTQSSYYRYRIAYRHWFHMPLMHSENLAVHEQAVKVHEDTAKDIEEFLARDPESLSEEEKPCYRVLSEKAEALKALLSDIEDYEIRHKVIIEKFGRYPHRNQPLGRESTPEEIEYLRNGGETFG</sequence>
<reference evidence="1" key="1">
    <citation type="submission" date="2022-11" db="EMBL/GenBank/DDBJ databases">
        <authorList>
            <person name="Petersen C."/>
        </authorList>
    </citation>
    <scope>NUCLEOTIDE SEQUENCE</scope>
    <source>
        <strain evidence="1">IBT 22155</strain>
    </source>
</reference>
<dbReference type="GeneID" id="81401621"/>
<evidence type="ECO:0000313" key="1">
    <source>
        <dbReference type="EMBL" id="KAJ5142920.1"/>
    </source>
</evidence>
<dbReference type="Gene3D" id="1.20.58.320">
    <property type="entry name" value="TPR-like"/>
    <property type="match status" value="1"/>
</dbReference>
<dbReference type="EMBL" id="JAPQKL010000002">
    <property type="protein sequence ID" value="KAJ5142920.1"/>
    <property type="molecule type" value="Genomic_DNA"/>
</dbReference>
<keyword evidence="2" id="KW-1185">Reference proteome</keyword>
<accession>A0A9W9L7C8</accession>
<dbReference type="RefSeq" id="XP_056524564.1">
    <property type="nucleotide sequence ID" value="XM_056662451.1"/>
</dbReference>
<protein>
    <submittedName>
        <fullName evidence="1">Uncharacterized protein</fullName>
    </submittedName>
</protein>
<gene>
    <name evidence="1" type="ORF">N7515_001707</name>
</gene>
<evidence type="ECO:0000313" key="2">
    <source>
        <dbReference type="Proteomes" id="UP001149079"/>
    </source>
</evidence>
<comment type="caution">
    <text evidence="1">The sequence shown here is derived from an EMBL/GenBank/DDBJ whole genome shotgun (WGS) entry which is preliminary data.</text>
</comment>
<dbReference type="OrthoDB" id="414698at2759"/>
<reference evidence="1" key="2">
    <citation type="journal article" date="2023" name="IMA Fungus">
        <title>Comparative genomic study of the Penicillium genus elucidates a diverse pangenome and 15 lateral gene transfer events.</title>
        <authorList>
            <person name="Petersen C."/>
            <person name="Sorensen T."/>
            <person name="Nielsen M.R."/>
            <person name="Sondergaard T.E."/>
            <person name="Sorensen J.L."/>
            <person name="Fitzpatrick D.A."/>
            <person name="Frisvad J.C."/>
            <person name="Nielsen K.L."/>
        </authorList>
    </citation>
    <scope>NUCLEOTIDE SEQUENCE</scope>
    <source>
        <strain evidence="1">IBT 22155</strain>
    </source>
</reference>
<dbReference type="Gene3D" id="1.25.40.10">
    <property type="entry name" value="Tetratricopeptide repeat domain"/>
    <property type="match status" value="1"/>
</dbReference>
<dbReference type="InterPro" id="IPR010323">
    <property type="entry name" value="DUF924"/>
</dbReference>
<dbReference type="AlphaFoldDB" id="A0A9W9L7C8"/>
<dbReference type="Pfam" id="PF06041">
    <property type="entry name" value="DUF924"/>
    <property type="match status" value="1"/>
</dbReference>